<gene>
    <name evidence="3" type="ORF">J1C48_04375</name>
</gene>
<protein>
    <submittedName>
        <fullName evidence="3">Plasmid stabilization protein</fullName>
    </submittedName>
</protein>
<name>A0A939JRD7_9HYPH</name>
<proteinExistence type="predicted"/>
<reference evidence="3" key="1">
    <citation type="submission" date="2021-03" db="EMBL/GenBank/DDBJ databases">
        <title>Whole genome sequence of Jiella sp. CQZ9-1.</title>
        <authorList>
            <person name="Tuo L."/>
        </authorList>
    </citation>
    <scope>NUCLEOTIDE SEQUENCE</scope>
    <source>
        <strain evidence="3">CQZ9-1</strain>
    </source>
</reference>
<evidence type="ECO:0000259" key="2">
    <source>
        <dbReference type="Pfam" id="PF22513"/>
    </source>
</evidence>
<dbReference type="InterPro" id="IPR013321">
    <property type="entry name" value="Arc_rbn_hlx_hlx"/>
</dbReference>
<feature type="region of interest" description="Disordered" evidence="1">
    <location>
        <begin position="35"/>
        <end position="62"/>
    </location>
</feature>
<evidence type="ECO:0000313" key="4">
    <source>
        <dbReference type="Proteomes" id="UP000664122"/>
    </source>
</evidence>
<dbReference type="RefSeq" id="WP_207256489.1">
    <property type="nucleotide sequence ID" value="NZ_JAFMPP010000002.1"/>
</dbReference>
<dbReference type="AlphaFoldDB" id="A0A939JRD7"/>
<feature type="region of interest" description="Disordered" evidence="1">
    <location>
        <begin position="76"/>
        <end position="96"/>
    </location>
</feature>
<comment type="caution">
    <text evidence="3">The sequence shown here is derived from an EMBL/GenBank/DDBJ whole genome shotgun (WGS) entry which is preliminary data.</text>
</comment>
<dbReference type="EMBL" id="JAFMPP010000002">
    <property type="protein sequence ID" value="MBO0661803.1"/>
    <property type="molecule type" value="Genomic_DNA"/>
</dbReference>
<dbReference type="Pfam" id="PF22513">
    <property type="entry name" value="FitA-like_RHH"/>
    <property type="match status" value="1"/>
</dbReference>
<dbReference type="SUPFAM" id="SSF47598">
    <property type="entry name" value="Ribbon-helix-helix"/>
    <property type="match status" value="1"/>
</dbReference>
<dbReference type="Proteomes" id="UP000664122">
    <property type="component" value="Unassembled WGS sequence"/>
</dbReference>
<dbReference type="Gene3D" id="1.10.1220.10">
    <property type="entry name" value="Met repressor-like"/>
    <property type="match status" value="1"/>
</dbReference>
<dbReference type="InterPro" id="IPR053853">
    <property type="entry name" value="FitA-like_RHH"/>
</dbReference>
<feature type="domain" description="Antitoxin FitA-like ribbon-helix-helix" evidence="2">
    <location>
        <begin position="3"/>
        <end position="39"/>
    </location>
</feature>
<evidence type="ECO:0000256" key="1">
    <source>
        <dbReference type="SAM" id="MobiDB-lite"/>
    </source>
</evidence>
<sequence>MTSLTIHDLDEELTRHIRERAAQHGRSVEAEAAVMLREASGEPHIPPPESAEESGKKINGGTENLVDAIRKHFEHLGGVALDIPPREPMRNPPRFK</sequence>
<dbReference type="InterPro" id="IPR010985">
    <property type="entry name" value="Ribbon_hlx_hlx"/>
</dbReference>
<evidence type="ECO:0000313" key="3">
    <source>
        <dbReference type="EMBL" id="MBO0661803.1"/>
    </source>
</evidence>
<dbReference type="GO" id="GO:0006355">
    <property type="term" value="P:regulation of DNA-templated transcription"/>
    <property type="evidence" value="ECO:0007669"/>
    <property type="project" value="InterPro"/>
</dbReference>
<accession>A0A939JRD7</accession>
<keyword evidence="4" id="KW-1185">Reference proteome</keyword>
<organism evidence="3 4">
    <name type="scientific">Jiella flava</name>
    <dbReference type="NCBI Taxonomy" id="2816857"/>
    <lineage>
        <taxon>Bacteria</taxon>
        <taxon>Pseudomonadati</taxon>
        <taxon>Pseudomonadota</taxon>
        <taxon>Alphaproteobacteria</taxon>
        <taxon>Hyphomicrobiales</taxon>
        <taxon>Aurantimonadaceae</taxon>
        <taxon>Jiella</taxon>
    </lineage>
</organism>